<feature type="compositionally biased region" description="Low complexity" evidence="1">
    <location>
        <begin position="217"/>
        <end position="228"/>
    </location>
</feature>
<gene>
    <name evidence="2" type="ORF">PXEA_LOCUS32455</name>
</gene>
<reference evidence="2" key="1">
    <citation type="submission" date="2018-11" db="EMBL/GenBank/DDBJ databases">
        <authorList>
            <consortium name="Pathogen Informatics"/>
        </authorList>
    </citation>
    <scope>NUCLEOTIDE SEQUENCE</scope>
</reference>
<organism evidence="2 3">
    <name type="scientific">Protopolystoma xenopodis</name>
    <dbReference type="NCBI Taxonomy" id="117903"/>
    <lineage>
        <taxon>Eukaryota</taxon>
        <taxon>Metazoa</taxon>
        <taxon>Spiralia</taxon>
        <taxon>Lophotrochozoa</taxon>
        <taxon>Platyhelminthes</taxon>
        <taxon>Monogenea</taxon>
        <taxon>Polyopisthocotylea</taxon>
        <taxon>Polystomatidea</taxon>
        <taxon>Polystomatidae</taxon>
        <taxon>Protopolystoma</taxon>
    </lineage>
</organism>
<comment type="caution">
    <text evidence="2">The sequence shown here is derived from an EMBL/GenBank/DDBJ whole genome shotgun (WGS) entry which is preliminary data.</text>
</comment>
<accession>A0A3S5FGL8</accession>
<proteinExistence type="predicted"/>
<feature type="compositionally biased region" description="Low complexity" evidence="1">
    <location>
        <begin position="178"/>
        <end position="207"/>
    </location>
</feature>
<evidence type="ECO:0000313" key="2">
    <source>
        <dbReference type="EMBL" id="VEL39015.1"/>
    </source>
</evidence>
<keyword evidence="3" id="KW-1185">Reference proteome</keyword>
<feature type="compositionally biased region" description="Low complexity" evidence="1">
    <location>
        <begin position="128"/>
        <end position="143"/>
    </location>
</feature>
<feature type="region of interest" description="Disordered" evidence="1">
    <location>
        <begin position="151"/>
        <end position="170"/>
    </location>
</feature>
<feature type="region of interest" description="Disordered" evidence="1">
    <location>
        <begin position="175"/>
        <end position="238"/>
    </location>
</feature>
<name>A0A3S5FGL8_9PLAT</name>
<evidence type="ECO:0000256" key="1">
    <source>
        <dbReference type="SAM" id="MobiDB-lite"/>
    </source>
</evidence>
<evidence type="ECO:0000313" key="3">
    <source>
        <dbReference type="Proteomes" id="UP000784294"/>
    </source>
</evidence>
<feature type="region of interest" description="Disordered" evidence="1">
    <location>
        <begin position="1"/>
        <end position="21"/>
    </location>
</feature>
<sequence length="293" mass="30744">MQLSPSEGASEVVASRSPSPSLLSPLTIDTELIVSMCQPAATTTAGATATSASSFTPDQLGAVATTIPTSAFAATPNIITTTPSSKSDESTLCVCSTSGISISSSRHTRRCSGRHTYGSALSRHMLKSNNPTTSAPNSSQPSPVKLITNSLSISSREPGRSSGHTRRQDRLIEESARSYGSSPGATSSLSRSSSSSSSSSSASFSESTDIPIRLRPSNGDSSSRNSKSAIGHRSTRLEAKRFTGSRRILELIKRECNEDEARTDLGKAVEDGLPACRIEPEVKGNKTARYPNT</sequence>
<dbReference type="EMBL" id="CAAALY010259787">
    <property type="protein sequence ID" value="VEL39015.1"/>
    <property type="molecule type" value="Genomic_DNA"/>
</dbReference>
<dbReference type="Proteomes" id="UP000784294">
    <property type="component" value="Unassembled WGS sequence"/>
</dbReference>
<dbReference type="AlphaFoldDB" id="A0A3S5FGL8"/>
<protein>
    <submittedName>
        <fullName evidence="2">Uncharacterized protein</fullName>
    </submittedName>
</protein>
<feature type="region of interest" description="Disordered" evidence="1">
    <location>
        <begin position="125"/>
        <end position="145"/>
    </location>
</feature>